<evidence type="ECO:0000256" key="7">
    <source>
        <dbReference type="SAM" id="Phobius"/>
    </source>
</evidence>
<dbReference type="Bgee" id="ENSMMUG00000000756">
    <property type="expression patterns" value="Expressed in ileum and 21 other cell types or tissues"/>
</dbReference>
<feature type="transmembrane region" description="Helical" evidence="7">
    <location>
        <begin position="257"/>
        <end position="283"/>
    </location>
</feature>
<gene>
    <name evidence="8 10" type="primary">TPRA1</name>
</gene>
<evidence type="ECO:0000256" key="6">
    <source>
        <dbReference type="ARBA" id="ARBA00029849"/>
    </source>
</evidence>
<evidence type="ECO:0000256" key="4">
    <source>
        <dbReference type="ARBA" id="ARBA00022989"/>
    </source>
</evidence>
<evidence type="ECO:0000256" key="3">
    <source>
        <dbReference type="ARBA" id="ARBA00022692"/>
    </source>
</evidence>
<reference evidence="8" key="4">
    <citation type="submission" date="2025-09" db="UniProtKB">
        <authorList>
            <consortium name="Ensembl"/>
        </authorList>
    </citation>
    <scope>IDENTIFICATION</scope>
    <source>
        <strain evidence="8">17573</strain>
    </source>
</reference>
<keyword evidence="9" id="KW-1185">Reference proteome</keyword>
<reference evidence="8" key="2">
    <citation type="submission" date="2019-01" db="EMBL/GenBank/DDBJ databases">
        <authorList>
            <person name="Graves T."/>
            <person name="Eichler E.E."/>
            <person name="Wilson R.K."/>
        </authorList>
    </citation>
    <scope>NUCLEOTIDE SEQUENCE [LARGE SCALE GENOMIC DNA]</scope>
    <source>
        <strain evidence="8">17573</strain>
    </source>
</reference>
<feature type="transmembrane region" description="Helical" evidence="7">
    <location>
        <begin position="45"/>
        <end position="63"/>
    </location>
</feature>
<reference evidence="8" key="3">
    <citation type="submission" date="2025-08" db="UniProtKB">
        <authorList>
            <consortium name="Ensembl"/>
        </authorList>
    </citation>
    <scope>IDENTIFICATION</scope>
    <source>
        <strain evidence="8">17573</strain>
    </source>
</reference>
<feature type="transmembrane region" description="Helical" evidence="7">
    <location>
        <begin position="295"/>
        <end position="313"/>
    </location>
</feature>
<comment type="similarity">
    <text evidence="2">Belongs to the UPF0359 family.</text>
</comment>
<evidence type="ECO:0000313" key="8">
    <source>
        <dbReference type="Ensembl" id="ENSMMUP00000075106.1"/>
    </source>
</evidence>
<dbReference type="OrthoDB" id="10027388at2759"/>
<evidence type="ECO:0000313" key="10">
    <source>
        <dbReference type="VGNC" id="VGNC:79848"/>
    </source>
</evidence>
<dbReference type="Ensembl" id="ENSMMUT00000102487.1">
    <property type="protein sequence ID" value="ENSMMUP00000075106.1"/>
    <property type="gene ID" value="ENSMMUG00000000756.4"/>
</dbReference>
<feature type="transmembrane region" description="Helical" evidence="7">
    <location>
        <begin position="222"/>
        <end position="245"/>
    </location>
</feature>
<dbReference type="OMA" id="DRWKSIN"/>
<dbReference type="Proteomes" id="UP000006718">
    <property type="component" value="Chromosome 2"/>
</dbReference>
<dbReference type="GeneTree" id="ENSGT00390000016807"/>
<name>A0A5F8ADR2_MACMU</name>
<dbReference type="PANTHER" id="PTHR15876:SF8">
    <property type="entry name" value="TRANSMEMBRANE PROTEIN ADIPOCYTE-ASSOCIATED 1"/>
    <property type="match status" value="1"/>
</dbReference>
<dbReference type="VEuPathDB" id="HostDB:ENSMMUG00000000756"/>
<evidence type="ECO:0000313" key="9">
    <source>
        <dbReference type="Proteomes" id="UP000006718"/>
    </source>
</evidence>
<feature type="transmembrane region" description="Helical" evidence="7">
    <location>
        <begin position="145"/>
        <end position="168"/>
    </location>
</feature>
<accession>A0A5F8ADR2</accession>
<proteinExistence type="inferred from homology"/>
<dbReference type="PANTHER" id="PTHR15876">
    <property type="entry name" value="TRANSMEMBRANE PROTEIN ADIPOCYTE-ASSOCIATED 1"/>
    <property type="match status" value="1"/>
</dbReference>
<evidence type="ECO:0000256" key="1">
    <source>
        <dbReference type="ARBA" id="ARBA00004141"/>
    </source>
</evidence>
<dbReference type="VGNC" id="VGNC:79848">
    <property type="gene designation" value="TPRA1"/>
</dbReference>
<dbReference type="GO" id="GO:0016020">
    <property type="term" value="C:membrane"/>
    <property type="evidence" value="ECO:0007669"/>
    <property type="project" value="UniProtKB-SubCell"/>
</dbReference>
<keyword evidence="3 7" id="KW-0812">Transmembrane</keyword>
<reference evidence="9" key="1">
    <citation type="journal article" date="2007" name="Science">
        <title>Evolutionary and biomedical insights from the rhesus macaque genome.</title>
        <authorList>
            <person name="Gibbs R.A."/>
            <person name="Rogers J."/>
            <person name="Katze M.G."/>
            <person name="Bumgarner R."/>
            <person name="Weinstock G.M."/>
            <person name="Mardis E.R."/>
            <person name="Remington K.A."/>
            <person name="Strausberg R.L."/>
            <person name="Venter J.C."/>
            <person name="Wilson R.K."/>
            <person name="Batzer M.A."/>
            <person name="Bustamante C.D."/>
            <person name="Eichler E.E."/>
            <person name="Hahn M.W."/>
            <person name="Hardison R.C."/>
            <person name="Makova K.D."/>
            <person name="Miller W."/>
            <person name="Milosavljevic A."/>
            <person name="Palermo R.E."/>
            <person name="Siepel A."/>
            <person name="Sikela J.M."/>
            <person name="Attaway T."/>
            <person name="Bell S."/>
            <person name="Bernard K.E."/>
            <person name="Buhay C.J."/>
            <person name="Chandrabose M.N."/>
            <person name="Dao M."/>
            <person name="Davis C."/>
            <person name="Delehaunty K.D."/>
            <person name="Ding Y."/>
            <person name="Dinh H.H."/>
            <person name="Dugan-Rocha S."/>
            <person name="Fulton L.A."/>
            <person name="Gabisi R.A."/>
            <person name="Garner T.T."/>
            <person name="Godfrey J."/>
            <person name="Hawes A.C."/>
            <person name="Hernandez J."/>
            <person name="Hines S."/>
            <person name="Holder M."/>
            <person name="Hume J."/>
            <person name="Jhangiani S.N."/>
            <person name="Joshi V."/>
            <person name="Khan Z.M."/>
            <person name="Kirkness E.F."/>
            <person name="Cree A."/>
            <person name="Fowler R.G."/>
            <person name="Lee S."/>
            <person name="Lewis L.R."/>
            <person name="Li Z."/>
            <person name="Liu Y.-S."/>
            <person name="Moore S.M."/>
            <person name="Muzny D."/>
            <person name="Nazareth L.V."/>
            <person name="Ngo D.N."/>
            <person name="Okwuonu G.O."/>
            <person name="Pai G."/>
            <person name="Parker D."/>
            <person name="Paul H.A."/>
            <person name="Pfannkoch C."/>
            <person name="Pohl C.S."/>
            <person name="Rogers Y.-H.C."/>
            <person name="Ruiz S.J."/>
            <person name="Sabo A."/>
            <person name="Santibanez J."/>
            <person name="Schneider B.W."/>
            <person name="Smith S.M."/>
            <person name="Sodergren E."/>
            <person name="Svatek A.F."/>
            <person name="Utterback T.R."/>
            <person name="Vattathil S."/>
            <person name="Warren W."/>
            <person name="White C.S."/>
            <person name="Chinwalla A.T."/>
            <person name="Feng Y."/>
            <person name="Halpern A.L."/>
            <person name="Hillier L.W."/>
            <person name="Huang X."/>
            <person name="Minx P."/>
            <person name="Nelson J.O."/>
            <person name="Pepin K.H."/>
            <person name="Qin X."/>
            <person name="Sutton G.G."/>
            <person name="Venter E."/>
            <person name="Walenz B.P."/>
            <person name="Wallis J.W."/>
            <person name="Worley K.C."/>
            <person name="Yang S.-P."/>
            <person name="Jones S.M."/>
            <person name="Marra M.A."/>
            <person name="Rocchi M."/>
            <person name="Schein J.E."/>
            <person name="Baertsch R."/>
            <person name="Clarke L."/>
            <person name="Csuros M."/>
            <person name="Glasscock J."/>
            <person name="Harris R.A."/>
            <person name="Havlak P."/>
            <person name="Jackson A.R."/>
            <person name="Jiang H."/>
            <person name="Liu Y."/>
            <person name="Messina D.N."/>
            <person name="Shen Y."/>
            <person name="Song H.X.-Z."/>
            <person name="Wylie T."/>
            <person name="Zhang L."/>
            <person name="Birney E."/>
            <person name="Han K."/>
            <person name="Konkel M.K."/>
            <person name="Lee J."/>
            <person name="Smit A.F.A."/>
            <person name="Ullmer B."/>
            <person name="Wang H."/>
            <person name="Xing J."/>
            <person name="Burhans R."/>
            <person name="Cheng Z."/>
            <person name="Karro J.E."/>
            <person name="Ma J."/>
            <person name="Raney B."/>
            <person name="She X."/>
            <person name="Cox M.J."/>
            <person name="Demuth J.P."/>
            <person name="Dumas L.J."/>
            <person name="Han S.-G."/>
            <person name="Hopkins J."/>
            <person name="Karimpour-Fard A."/>
            <person name="Kim Y.H."/>
            <person name="Pollack J.R."/>
            <person name="Vinar T."/>
            <person name="Addo-Quaye C."/>
            <person name="Degenhardt J."/>
            <person name="Denby A."/>
            <person name="Hubisz M.J."/>
            <person name="Indap A."/>
            <person name="Kosiol C."/>
            <person name="Lahn B.T."/>
            <person name="Lawson H.A."/>
            <person name="Marklein A."/>
            <person name="Nielsen R."/>
            <person name="Vallender E.J."/>
            <person name="Clark A.G."/>
            <person name="Ferguson B."/>
            <person name="Hernandez R.D."/>
            <person name="Hirani K."/>
            <person name="Kehrer-Sawatzki H."/>
            <person name="Kolb J."/>
            <person name="Patil S."/>
            <person name="Pu L.-L."/>
            <person name="Ren Y."/>
            <person name="Smith D.G."/>
            <person name="Wheeler D.A."/>
            <person name="Schenck I."/>
            <person name="Ball E.V."/>
            <person name="Chen R."/>
            <person name="Cooper D.N."/>
            <person name="Giardine B."/>
            <person name="Hsu F."/>
            <person name="Kent W.J."/>
            <person name="Lesk A."/>
            <person name="Nelson D.L."/>
            <person name="O'brien W.E."/>
            <person name="Pruefer K."/>
            <person name="Stenson P.D."/>
            <person name="Wallace J.C."/>
            <person name="Ke H."/>
            <person name="Liu X.-M."/>
            <person name="Wang P."/>
            <person name="Xiang A.P."/>
            <person name="Yang F."/>
            <person name="Barber G.P."/>
            <person name="Haussler D."/>
            <person name="Karolchik D."/>
            <person name="Kern A.D."/>
            <person name="Kuhn R.M."/>
            <person name="Smith K.E."/>
            <person name="Zwieg A.S."/>
        </authorList>
    </citation>
    <scope>NUCLEOTIDE SEQUENCE [LARGE SCALE GENOMIC DNA]</scope>
    <source>
        <strain evidence="9">17573</strain>
    </source>
</reference>
<keyword evidence="5 7" id="KW-0472">Membrane</keyword>
<comment type="subcellular location">
    <subcellularLocation>
        <location evidence="1">Membrane</location>
        <topology evidence="1">Multi-pass membrane protein</topology>
    </subcellularLocation>
</comment>
<dbReference type="AlphaFoldDB" id="A0A5F8ADR2"/>
<dbReference type="CTD" id="131601"/>
<dbReference type="ExpressionAtlas" id="A0A5F8ADR2">
    <property type="expression patterns" value="baseline"/>
</dbReference>
<evidence type="ECO:0000256" key="2">
    <source>
        <dbReference type="ARBA" id="ARBA00010125"/>
    </source>
</evidence>
<feature type="transmembrane region" description="Helical" evidence="7">
    <location>
        <begin position="114"/>
        <end position="133"/>
    </location>
</feature>
<organism evidence="8 9">
    <name type="scientific">Macaca mulatta</name>
    <name type="common">Rhesus macaque</name>
    <dbReference type="NCBI Taxonomy" id="9544"/>
    <lineage>
        <taxon>Eukaryota</taxon>
        <taxon>Metazoa</taxon>
        <taxon>Chordata</taxon>
        <taxon>Craniata</taxon>
        <taxon>Vertebrata</taxon>
        <taxon>Euteleostomi</taxon>
        <taxon>Mammalia</taxon>
        <taxon>Eutheria</taxon>
        <taxon>Euarchontoglires</taxon>
        <taxon>Primates</taxon>
        <taxon>Haplorrhini</taxon>
        <taxon>Catarrhini</taxon>
        <taxon>Cercopithecidae</taxon>
        <taxon>Cercopithecinae</taxon>
        <taxon>Macaca</taxon>
    </lineage>
</organism>
<dbReference type="InterPro" id="IPR018781">
    <property type="entry name" value="TPRA1/CAND2/CAND8"/>
</dbReference>
<dbReference type="GeneID" id="707221"/>
<dbReference type="RefSeq" id="XP_014985563.1">
    <property type="nucleotide sequence ID" value="XM_015130077.2"/>
</dbReference>
<protein>
    <recommendedName>
        <fullName evidence="6">Integral membrane protein GPR175</fullName>
    </recommendedName>
</protein>
<feature type="transmembrane region" description="Helical" evidence="7">
    <location>
        <begin position="180"/>
        <end position="202"/>
    </location>
</feature>
<keyword evidence="4 7" id="KW-1133">Transmembrane helix</keyword>
<dbReference type="Pfam" id="PF10160">
    <property type="entry name" value="Tmemb_40"/>
    <property type="match status" value="2"/>
</dbReference>
<evidence type="ECO:0000256" key="5">
    <source>
        <dbReference type="ARBA" id="ARBA00023136"/>
    </source>
</evidence>
<sequence length="402" mass="44327">MDTLEEATWANGSTALPPPLAPNISVPHRCLLLLYEDIGTSRVRYWDLLLLIPNVLFLIFLLWKLPSARAKIRITSSPIFITFYILVSSLQLTEKPTTQLKQKGISCFYNENELQVFVVALVGIARAVVSMTVSTSNAATVADKILWEITRFFLLAIELSVIILGLAFGHLESKSSIKRLLAITTVLSLAYSVTQGTLEILYPDAHLSAEDFNIYGHGGRQFWLVSSCFFFLVYSLVVVLPKTPLKERISLPSRRSFYVYAGILALLNLLQGLGSVLLCLDIIEGLCCVDATTFLYFSFFAPLIYVAFLRGFFGSEPKILFSYKCQVDETEEPDVHLPQPYAVARREGLEAPGAAGASAASYSSTQFDSAGGVAYLDDIASMPCHTGSINSTDSERWKAINA</sequence>